<dbReference type="GeneID" id="93579093"/>
<protein>
    <submittedName>
        <fullName evidence="1">Uncharacterized protein</fullName>
    </submittedName>
</protein>
<gene>
    <name evidence="1" type="ORF">ASPBRDRAFT_50758</name>
</gene>
<dbReference type="Proteomes" id="UP000184499">
    <property type="component" value="Unassembled WGS sequence"/>
</dbReference>
<keyword evidence="2" id="KW-1185">Reference proteome</keyword>
<name>A0A1L9V1Z7_ASPBC</name>
<dbReference type="VEuPathDB" id="FungiDB:ASPBRDRAFT_50758"/>
<evidence type="ECO:0000313" key="2">
    <source>
        <dbReference type="Proteomes" id="UP000184499"/>
    </source>
</evidence>
<evidence type="ECO:0000313" key="1">
    <source>
        <dbReference type="EMBL" id="OJJ77940.1"/>
    </source>
</evidence>
<organism evidence="1 2">
    <name type="scientific">Aspergillus brasiliensis (strain CBS 101740 / IMI 381727 / IBT 21946)</name>
    <dbReference type="NCBI Taxonomy" id="767769"/>
    <lineage>
        <taxon>Eukaryota</taxon>
        <taxon>Fungi</taxon>
        <taxon>Dikarya</taxon>
        <taxon>Ascomycota</taxon>
        <taxon>Pezizomycotina</taxon>
        <taxon>Eurotiomycetes</taxon>
        <taxon>Eurotiomycetidae</taxon>
        <taxon>Eurotiales</taxon>
        <taxon>Aspergillaceae</taxon>
        <taxon>Aspergillus</taxon>
        <taxon>Aspergillus subgen. Circumdati</taxon>
    </lineage>
</organism>
<dbReference type="RefSeq" id="XP_067485187.1">
    <property type="nucleotide sequence ID" value="XM_067626605.1"/>
</dbReference>
<sequence length="947" mass="104794">MAGSIQNIVATSTTCFEAPAELQPVGRQLSQARRQSAEDGSFHILARRLGVLFDDVLPEVPALLEAYGTRASEIAQETSRNLQQPRDIVNGFFGTHLGIDGTTIWASATSGKSVLRIHLLACFLTRIWSHQEATAAWNDLVTQRQAIIRKQAHSSEIVDNYLAQLAAAHEIDEALLASWDAGARGWLQIADQARKTQQIQVQLIVNNLSVAVKNQADSDHELSPRKSSSSSVLYNFNRALTTLERLIKGEPQRITDGGIMLGLTSWHLYPDLVVLASTTKEISQKDQLIKEGGIVTISIARQAGPRADGVYWSLPLASLRYYGTVRRERSTMHDSRISVEQLQALALGASLGSYEGAVPAAKFIGSLWKLFHHIYQLPMCQIAEKPLELPEELSRYDVVDIIMDDRESLRGVMKLLQLIFPLKDGIEMLLSDDSEERQLAMQLMRYGTNYGSSWIGNTANSISSFFSLTTLQSLLGIVRYPGARISILRTLCSKYQLNPAEYVIRFRTRHNSWAYSPIIPEHPMVVHGGMKRKRDEYESSDADVIGCIEVPPGEDWVCIATLATSRGHAVRTTAPGTFEDIFAELMEDHPQNRESVLFDFAFGDHNLAAVYRRRTSQSSSRNETFSSSVPLSMFGLTQALHENSLLALGRVIHYYKCYLPQATVSMSVIKAPMTSWKWVPSLLHGLDLSASLAAQQAREGLVPAILQFESGTISLDTANLASVFAISSGNSLFIAEELLHDPTPPGKIASYAVSHVIGNVGKPGIALLVSPPELEMREHSLERWRLVNHHPFDGNPDGDGPVTLDSTSCRTMEAYYLQTTVSVNDGGEWVGDVDILKGLSDVRFSVYPFSERSCDHDPTFRAAAAEMVSIDCWEEILDPPDGVLVLHSTPVTPDGSGNWQWMVRLAAISMASSKKYRCFCLPLDRNICWTCVVSYLGVEGEKKLVVY</sequence>
<dbReference type="AlphaFoldDB" id="A0A1L9V1Z7"/>
<dbReference type="OrthoDB" id="5354164at2759"/>
<dbReference type="EMBL" id="KV878679">
    <property type="protein sequence ID" value="OJJ77940.1"/>
    <property type="molecule type" value="Genomic_DNA"/>
</dbReference>
<proteinExistence type="predicted"/>
<dbReference type="OMA" id="QWMVRLA"/>
<accession>A0A1L9V1Z7</accession>
<reference evidence="2" key="1">
    <citation type="journal article" date="2017" name="Genome Biol.">
        <title>Comparative genomics reveals high biological diversity and specific adaptations in the industrially and medically important fungal genus Aspergillus.</title>
        <authorList>
            <person name="de Vries R.P."/>
            <person name="Riley R."/>
            <person name="Wiebenga A."/>
            <person name="Aguilar-Osorio G."/>
            <person name="Amillis S."/>
            <person name="Uchima C.A."/>
            <person name="Anderluh G."/>
            <person name="Asadollahi M."/>
            <person name="Askin M."/>
            <person name="Barry K."/>
            <person name="Battaglia E."/>
            <person name="Bayram O."/>
            <person name="Benocci T."/>
            <person name="Braus-Stromeyer S.A."/>
            <person name="Caldana C."/>
            <person name="Canovas D."/>
            <person name="Cerqueira G.C."/>
            <person name="Chen F."/>
            <person name="Chen W."/>
            <person name="Choi C."/>
            <person name="Clum A."/>
            <person name="Dos Santos R.A."/>
            <person name="Damasio A.R."/>
            <person name="Diallinas G."/>
            <person name="Emri T."/>
            <person name="Fekete E."/>
            <person name="Flipphi M."/>
            <person name="Freyberg S."/>
            <person name="Gallo A."/>
            <person name="Gournas C."/>
            <person name="Habgood R."/>
            <person name="Hainaut M."/>
            <person name="Harispe M.L."/>
            <person name="Henrissat B."/>
            <person name="Hilden K.S."/>
            <person name="Hope R."/>
            <person name="Hossain A."/>
            <person name="Karabika E."/>
            <person name="Karaffa L."/>
            <person name="Karanyi Z."/>
            <person name="Krasevec N."/>
            <person name="Kuo A."/>
            <person name="Kusch H."/>
            <person name="LaButti K."/>
            <person name="Lagendijk E.L."/>
            <person name="Lapidus A."/>
            <person name="Levasseur A."/>
            <person name="Lindquist E."/>
            <person name="Lipzen A."/>
            <person name="Logrieco A.F."/>
            <person name="MacCabe A."/>
            <person name="Maekelae M.R."/>
            <person name="Malavazi I."/>
            <person name="Melin P."/>
            <person name="Meyer V."/>
            <person name="Mielnichuk N."/>
            <person name="Miskei M."/>
            <person name="Molnar A.P."/>
            <person name="Mule G."/>
            <person name="Ngan C.Y."/>
            <person name="Orejas M."/>
            <person name="Orosz E."/>
            <person name="Ouedraogo J.P."/>
            <person name="Overkamp K.M."/>
            <person name="Park H.-S."/>
            <person name="Perrone G."/>
            <person name="Piumi F."/>
            <person name="Punt P.J."/>
            <person name="Ram A.F."/>
            <person name="Ramon A."/>
            <person name="Rauscher S."/>
            <person name="Record E."/>
            <person name="Riano-Pachon D.M."/>
            <person name="Robert V."/>
            <person name="Roehrig J."/>
            <person name="Ruller R."/>
            <person name="Salamov A."/>
            <person name="Salih N.S."/>
            <person name="Samson R.A."/>
            <person name="Sandor E."/>
            <person name="Sanguinetti M."/>
            <person name="Schuetze T."/>
            <person name="Sepcic K."/>
            <person name="Shelest E."/>
            <person name="Sherlock G."/>
            <person name="Sophianopoulou V."/>
            <person name="Squina F.M."/>
            <person name="Sun H."/>
            <person name="Susca A."/>
            <person name="Todd R.B."/>
            <person name="Tsang A."/>
            <person name="Unkles S.E."/>
            <person name="van de Wiele N."/>
            <person name="van Rossen-Uffink D."/>
            <person name="Oliveira J.V."/>
            <person name="Vesth T.C."/>
            <person name="Visser J."/>
            <person name="Yu J.-H."/>
            <person name="Zhou M."/>
            <person name="Andersen M.R."/>
            <person name="Archer D.B."/>
            <person name="Baker S.E."/>
            <person name="Benoit I."/>
            <person name="Brakhage A.A."/>
            <person name="Braus G.H."/>
            <person name="Fischer R."/>
            <person name="Frisvad J.C."/>
            <person name="Goldman G.H."/>
            <person name="Houbraken J."/>
            <person name="Oakley B."/>
            <person name="Pocsi I."/>
            <person name="Scazzocchio C."/>
            <person name="Seiboth B."/>
            <person name="vanKuyk P.A."/>
            <person name="Wortman J."/>
            <person name="Dyer P.S."/>
            <person name="Grigoriev I.V."/>
        </authorList>
    </citation>
    <scope>NUCLEOTIDE SEQUENCE [LARGE SCALE GENOMIC DNA]</scope>
    <source>
        <strain evidence="2">CBS 101740 / IMI 381727 / IBT 21946</strain>
    </source>
</reference>